<feature type="chain" id="PRO_5026019581" description="LGFP repeat" evidence="1">
    <location>
        <begin position="33"/>
        <end position="245"/>
    </location>
</feature>
<evidence type="ECO:0000256" key="1">
    <source>
        <dbReference type="SAM" id="SignalP"/>
    </source>
</evidence>
<gene>
    <name evidence="2" type="ORF">F5X71_15575</name>
</gene>
<evidence type="ECO:0008006" key="4">
    <source>
        <dbReference type="Google" id="ProtNLM"/>
    </source>
</evidence>
<organism evidence="2 3">
    <name type="scientific">Nocardia brasiliensis</name>
    <dbReference type="NCBI Taxonomy" id="37326"/>
    <lineage>
        <taxon>Bacteria</taxon>
        <taxon>Bacillati</taxon>
        <taxon>Actinomycetota</taxon>
        <taxon>Actinomycetes</taxon>
        <taxon>Mycobacteriales</taxon>
        <taxon>Nocardiaceae</taxon>
        <taxon>Nocardia</taxon>
    </lineage>
</organism>
<name>A0A6G9XRV0_NOCBR</name>
<dbReference type="AlphaFoldDB" id="A0A6G9XRV0"/>
<feature type="signal peptide" evidence="1">
    <location>
        <begin position="1"/>
        <end position="32"/>
    </location>
</feature>
<dbReference type="RefSeq" id="WP_167462624.1">
    <property type="nucleotide sequence ID" value="NZ_CP046171.1"/>
</dbReference>
<reference evidence="2 3" key="1">
    <citation type="journal article" date="2019" name="ACS Chem. Biol.">
        <title>Identification and Mobilization of a Cryptic Antibiotic Biosynthesis Gene Locus from a Human-Pathogenic Nocardia Isolate.</title>
        <authorList>
            <person name="Herisse M."/>
            <person name="Ishida K."/>
            <person name="Porter J.L."/>
            <person name="Howden B."/>
            <person name="Hertweck C."/>
            <person name="Stinear T.P."/>
            <person name="Pidot S.J."/>
        </authorList>
    </citation>
    <scope>NUCLEOTIDE SEQUENCE [LARGE SCALE GENOMIC DNA]</scope>
    <source>
        <strain evidence="2 3">AUSMDU00024985</strain>
    </source>
</reference>
<sequence length="245" mass="25855">MARLYQTLPGARTTALATAVLAAALAAGVAHARPIGPFEVGGAIEVEYDAAGGAAALGDPTTPESDAANGGKYQNFERDAAIYWQAETGAHQIGGPILEKWRGLGAESGALRYPVTRVEQTPVKAGSFSHFQGGSIYWSVGTAAHQLGGVIRDKWYSLGAENSPLGFPITDEAAAKNNGRYNLFNDGAIYWSQKTGAHAVWGAIRITWESRAGANGAYGYPTGDEYDFEGGKAQDFEGGRITWQP</sequence>
<accession>A0A6G9XRV0</accession>
<keyword evidence="1" id="KW-0732">Signal</keyword>
<protein>
    <recommendedName>
        <fullName evidence="4">LGFP repeat</fullName>
    </recommendedName>
</protein>
<proteinExistence type="predicted"/>
<dbReference type="Proteomes" id="UP000501705">
    <property type="component" value="Chromosome"/>
</dbReference>
<evidence type="ECO:0000313" key="3">
    <source>
        <dbReference type="Proteomes" id="UP000501705"/>
    </source>
</evidence>
<evidence type="ECO:0000313" key="2">
    <source>
        <dbReference type="EMBL" id="QIS03553.1"/>
    </source>
</evidence>
<dbReference type="EMBL" id="CP046171">
    <property type="protein sequence ID" value="QIS03553.1"/>
    <property type="molecule type" value="Genomic_DNA"/>
</dbReference>
<dbReference type="InterPro" id="IPR013207">
    <property type="entry name" value="LGFP"/>
</dbReference>
<dbReference type="Pfam" id="PF08310">
    <property type="entry name" value="LGFP"/>
    <property type="match status" value="4"/>
</dbReference>